<comment type="pathway">
    <text evidence="1">Carbohydrate acid metabolism.</text>
</comment>
<evidence type="ECO:0000256" key="1">
    <source>
        <dbReference type="ARBA" id="ARBA00004761"/>
    </source>
</evidence>
<dbReference type="Pfam" id="PF01081">
    <property type="entry name" value="Aldolase"/>
    <property type="match status" value="1"/>
</dbReference>
<dbReference type="SUPFAM" id="SSF51569">
    <property type="entry name" value="Aldolase"/>
    <property type="match status" value="1"/>
</dbReference>
<dbReference type="STRING" id="1653334.GA0071312_1350"/>
<dbReference type="Proteomes" id="UP000182800">
    <property type="component" value="Unassembled WGS sequence"/>
</dbReference>
<evidence type="ECO:0000313" key="7">
    <source>
        <dbReference type="EMBL" id="SCC80204.1"/>
    </source>
</evidence>
<evidence type="ECO:0000256" key="5">
    <source>
        <dbReference type="ARBA" id="ARBA00023277"/>
    </source>
</evidence>
<evidence type="ECO:0000313" key="9">
    <source>
        <dbReference type="Proteomes" id="UP000182800"/>
    </source>
</evidence>
<evidence type="ECO:0000313" key="6">
    <source>
        <dbReference type="EMBL" id="KPQ11711.1"/>
    </source>
</evidence>
<dbReference type="CDD" id="cd00452">
    <property type="entry name" value="KDPG_aldolase"/>
    <property type="match status" value="1"/>
</dbReference>
<dbReference type="Proteomes" id="UP000050497">
    <property type="component" value="Unassembled WGS sequence"/>
</dbReference>
<dbReference type="EMBL" id="LJSX01000006">
    <property type="protein sequence ID" value="KPQ11711.1"/>
    <property type="molecule type" value="Genomic_DNA"/>
</dbReference>
<dbReference type="AlphaFoldDB" id="A0A0P8BQ72"/>
<dbReference type="InterPro" id="IPR013785">
    <property type="entry name" value="Aldolase_TIM"/>
</dbReference>
<dbReference type="PANTHER" id="PTHR30246:SF1">
    <property type="entry name" value="2-DEHYDRO-3-DEOXY-6-PHOSPHOGALACTONATE ALDOLASE-RELATED"/>
    <property type="match status" value="1"/>
</dbReference>
<dbReference type="EMBL" id="FMBM01000002">
    <property type="protein sequence ID" value="SCC80204.1"/>
    <property type="molecule type" value="Genomic_DNA"/>
</dbReference>
<protein>
    <submittedName>
        <fullName evidence="6">2-dehydro-3-deoxyphosphogalactonate aldolase DgoA</fullName>
    </submittedName>
    <submittedName>
        <fullName evidence="7">2-keto-3-deoxy-phosphogalactonate aldolase</fullName>
    </submittedName>
</protein>
<evidence type="ECO:0000256" key="3">
    <source>
        <dbReference type="ARBA" id="ARBA00011233"/>
    </source>
</evidence>
<comment type="caution">
    <text evidence="6">The sequence shown here is derived from an EMBL/GenBank/DDBJ whole genome shotgun (WGS) entry which is preliminary data.</text>
</comment>
<evidence type="ECO:0000256" key="4">
    <source>
        <dbReference type="ARBA" id="ARBA00023239"/>
    </source>
</evidence>
<reference evidence="7 9" key="2">
    <citation type="submission" date="2016-08" db="EMBL/GenBank/DDBJ databases">
        <authorList>
            <person name="Varghese N."/>
            <person name="Submissions Spin"/>
        </authorList>
    </citation>
    <scope>NUCLEOTIDE SEQUENCE [LARGE SCALE GENOMIC DNA]</scope>
    <source>
        <strain evidence="7 9">HL-109</strain>
    </source>
</reference>
<dbReference type="PANTHER" id="PTHR30246">
    <property type="entry name" value="2-KETO-3-DEOXY-6-PHOSPHOGLUCONATE ALDOLASE"/>
    <property type="match status" value="1"/>
</dbReference>
<sequence>MDKFDLAMRDIPLVAVLRGITPEEIIPVADGLMAAGFRLIEVPLNSPRAFDSIAALAAHCPPEVLTGAGTVLDVTQVRRLAQIGAQLMVTPNTDPDVIRAGAAAGLIPLIGCLTPSEALSAVANGARALKIFPASRMGPDYLGDIRAVLPAGTRLIPVGGINAQSMAAFHAKGADGFGFGTNLYKPGMSAEEVASNALALVRTWRAL</sequence>
<dbReference type="NCBIfam" id="NF006600">
    <property type="entry name" value="PRK09140.1"/>
    <property type="match status" value="1"/>
</dbReference>
<comment type="similarity">
    <text evidence="2">Belongs to the KHG/KDPG aldolase family.</text>
</comment>
<name>A0A0P8BQ72_9HYPH</name>
<keyword evidence="4" id="KW-0456">Lyase</keyword>
<dbReference type="GO" id="GO:0016829">
    <property type="term" value="F:lyase activity"/>
    <property type="evidence" value="ECO:0007669"/>
    <property type="project" value="UniProtKB-KW"/>
</dbReference>
<evidence type="ECO:0000313" key="8">
    <source>
        <dbReference type="Proteomes" id="UP000050497"/>
    </source>
</evidence>
<dbReference type="PATRIC" id="fig|1653334.4.peg.2240"/>
<evidence type="ECO:0000256" key="2">
    <source>
        <dbReference type="ARBA" id="ARBA00006906"/>
    </source>
</evidence>
<dbReference type="InterPro" id="IPR000887">
    <property type="entry name" value="Aldlse_KDPG_KHG"/>
</dbReference>
<dbReference type="Gene3D" id="3.20.20.70">
    <property type="entry name" value="Aldolase class I"/>
    <property type="match status" value="1"/>
</dbReference>
<accession>A0A0P8BQ72</accession>
<organism evidence="6 8">
    <name type="scientific">Saliniramus fredricksonii</name>
    <dbReference type="NCBI Taxonomy" id="1653334"/>
    <lineage>
        <taxon>Bacteria</taxon>
        <taxon>Pseudomonadati</taxon>
        <taxon>Pseudomonadota</taxon>
        <taxon>Alphaproteobacteria</taxon>
        <taxon>Hyphomicrobiales</taxon>
        <taxon>Salinarimonadaceae</taxon>
        <taxon>Saliniramus</taxon>
    </lineage>
</organism>
<reference evidence="6 8" key="1">
    <citation type="submission" date="2015-09" db="EMBL/GenBank/DDBJ databases">
        <title>Identification and resolution of microdiversity through metagenomic sequencing of parallel consortia.</title>
        <authorList>
            <person name="Nelson W.C."/>
            <person name="Romine M.F."/>
            <person name="Lindemann S.R."/>
        </authorList>
    </citation>
    <scope>NUCLEOTIDE SEQUENCE [LARGE SCALE GENOMIC DNA]</scope>
    <source>
        <strain evidence="6">HL-109</strain>
    </source>
</reference>
<dbReference type="RefSeq" id="WP_074444324.1">
    <property type="nucleotide sequence ID" value="NZ_FMBM01000002.1"/>
</dbReference>
<gene>
    <name evidence="6" type="primary">dgoA</name>
    <name evidence="7" type="ORF">GA0071312_1350</name>
    <name evidence="6" type="ORF">HLUCCO17_05855</name>
</gene>
<dbReference type="OrthoDB" id="7204076at2"/>
<keyword evidence="9" id="KW-1185">Reference proteome</keyword>
<keyword evidence="5" id="KW-0119">Carbohydrate metabolism</keyword>
<comment type="subunit">
    <text evidence="3">Homotrimer.</text>
</comment>
<proteinExistence type="inferred from homology"/>